<proteinExistence type="predicted"/>
<dbReference type="Gene3D" id="3.40.1530.20">
    <property type="entry name" value="Protein of unknown function (DUF1491)"/>
    <property type="match status" value="1"/>
</dbReference>
<evidence type="ECO:0008006" key="3">
    <source>
        <dbReference type="Google" id="ProtNLM"/>
    </source>
</evidence>
<accession>A0ABY5MLT1</accession>
<sequence>MRITSDLWVSALVRRVFADGGFAAIRRRGAREAGAVMVLFRKPFGEVDLFTPAPQTSYDAARPHERQFIAAKTALQDADIDQIIERELRFDSDIWVVELETGRAAEDYITLVEP</sequence>
<protein>
    <recommendedName>
        <fullName evidence="3">DUF1491 family protein</fullName>
    </recommendedName>
</protein>
<reference evidence="1 2" key="1">
    <citation type="submission" date="2018-07" db="EMBL/GenBank/DDBJ databases">
        <title>Genome sequence of Nitratireductor thuwali#1536.</title>
        <authorList>
            <person name="Michoud G."/>
            <person name="Merlino G."/>
            <person name="Sefrji F.O."/>
            <person name="Daffonchio D."/>
        </authorList>
    </citation>
    <scope>NUCLEOTIDE SEQUENCE [LARGE SCALE GENOMIC DNA]</scope>
    <source>
        <strain evidence="2">Nit1536</strain>
    </source>
</reference>
<dbReference type="EMBL" id="CP030941">
    <property type="protein sequence ID" value="UUP18900.1"/>
    <property type="molecule type" value="Genomic_DNA"/>
</dbReference>
<dbReference type="RefSeq" id="WP_338531093.1">
    <property type="nucleotide sequence ID" value="NZ_CP030941.1"/>
</dbReference>
<dbReference type="Pfam" id="PF07372">
    <property type="entry name" value="DUF1491"/>
    <property type="match status" value="1"/>
</dbReference>
<dbReference type="InterPro" id="IPR009964">
    <property type="entry name" value="DUF1491"/>
</dbReference>
<gene>
    <name evidence="1" type="ORF">NTH_03386</name>
</gene>
<evidence type="ECO:0000313" key="1">
    <source>
        <dbReference type="EMBL" id="UUP18900.1"/>
    </source>
</evidence>
<dbReference type="Proteomes" id="UP001342418">
    <property type="component" value="Chromosome"/>
</dbReference>
<evidence type="ECO:0000313" key="2">
    <source>
        <dbReference type="Proteomes" id="UP001342418"/>
    </source>
</evidence>
<organism evidence="1 2">
    <name type="scientific">Nitratireductor thuwali</name>
    <dbReference type="NCBI Taxonomy" id="2267699"/>
    <lineage>
        <taxon>Bacteria</taxon>
        <taxon>Pseudomonadati</taxon>
        <taxon>Pseudomonadota</taxon>
        <taxon>Alphaproteobacteria</taxon>
        <taxon>Hyphomicrobiales</taxon>
        <taxon>Phyllobacteriaceae</taxon>
        <taxon>Nitratireductor</taxon>
    </lineage>
</organism>
<name>A0ABY5MLT1_9HYPH</name>
<keyword evidence="2" id="KW-1185">Reference proteome</keyword>